<name>B9XE31_PEDPL</name>
<dbReference type="InterPro" id="IPR002328">
    <property type="entry name" value="ADH_Zn_CS"/>
</dbReference>
<evidence type="ECO:0000256" key="5">
    <source>
        <dbReference type="RuleBase" id="RU361277"/>
    </source>
</evidence>
<dbReference type="InterPro" id="IPR020843">
    <property type="entry name" value="ER"/>
</dbReference>
<dbReference type="InterPro" id="IPR011032">
    <property type="entry name" value="GroES-like_sf"/>
</dbReference>
<protein>
    <submittedName>
        <fullName evidence="7">Alcohol dehydrogenase GroES domain protein</fullName>
    </submittedName>
</protein>
<comment type="caution">
    <text evidence="7">The sequence shown here is derived from an EMBL/GenBank/DDBJ whole genome shotgun (WGS) entry which is preliminary data.</text>
</comment>
<dbReference type="SUPFAM" id="SSF51735">
    <property type="entry name" value="NAD(P)-binding Rossmann-fold domains"/>
    <property type="match status" value="1"/>
</dbReference>
<dbReference type="InterPro" id="IPR013149">
    <property type="entry name" value="ADH-like_C"/>
</dbReference>
<dbReference type="EMBL" id="ABOX02000007">
    <property type="protein sequence ID" value="EEF61922.1"/>
    <property type="molecule type" value="Genomic_DNA"/>
</dbReference>
<dbReference type="InterPro" id="IPR013154">
    <property type="entry name" value="ADH-like_N"/>
</dbReference>
<keyword evidence="3 5" id="KW-0862">Zinc</keyword>
<dbReference type="GO" id="GO:0016616">
    <property type="term" value="F:oxidoreductase activity, acting on the CH-OH group of donors, NAD or NADP as acceptor"/>
    <property type="evidence" value="ECO:0007669"/>
    <property type="project" value="UniProtKB-ARBA"/>
</dbReference>
<evidence type="ECO:0000256" key="1">
    <source>
        <dbReference type="ARBA" id="ARBA00001947"/>
    </source>
</evidence>
<keyword evidence="2 5" id="KW-0479">Metal-binding</keyword>
<dbReference type="SMART" id="SM00829">
    <property type="entry name" value="PKS_ER"/>
    <property type="match status" value="1"/>
</dbReference>
<dbReference type="PANTHER" id="PTHR42813">
    <property type="entry name" value="ZINC-TYPE ALCOHOL DEHYDROGENASE-LIKE"/>
    <property type="match status" value="1"/>
</dbReference>
<organism evidence="7 8">
    <name type="scientific">Pedosphaera parvula (strain Ellin514)</name>
    <dbReference type="NCBI Taxonomy" id="320771"/>
    <lineage>
        <taxon>Bacteria</taxon>
        <taxon>Pseudomonadati</taxon>
        <taxon>Verrucomicrobiota</taxon>
        <taxon>Pedosphaerae</taxon>
        <taxon>Pedosphaerales</taxon>
        <taxon>Pedosphaeraceae</taxon>
        <taxon>Pedosphaera</taxon>
    </lineage>
</organism>
<dbReference type="Gene3D" id="3.40.50.720">
    <property type="entry name" value="NAD(P)-binding Rossmann-like Domain"/>
    <property type="match status" value="1"/>
</dbReference>
<dbReference type="Pfam" id="PF00107">
    <property type="entry name" value="ADH_zinc_N"/>
    <property type="match status" value="1"/>
</dbReference>
<feature type="domain" description="Enoyl reductase (ER)" evidence="6">
    <location>
        <begin position="8"/>
        <end position="393"/>
    </location>
</feature>
<dbReference type="PANTHER" id="PTHR42813:SF7">
    <property type="entry name" value="ALCOHOL DEHYDROGENASE (ZN-DEPENDENT)-RELATED"/>
    <property type="match status" value="1"/>
</dbReference>
<sequence length="423" mass="46070">MKAVVFHGIGDIRLDNVPEPRIEQPQDAIVRLTASAICGTDLHMVRGTLSPMKPGTILGHEGVGVVEEVGPKVRNFKKGDRVVIGSTIACGSCSFCRHGYYSQCDNANPNGPSAGTAFYGGPEETGSFNGLQAEFARVPFANTNLVKLPEMMTDDQAIMISDIFPTGYFGADLAQIKDGDIVAVFGCGPVGQFAIASALLFNAGRVIAVDTFPDRLEMAREQGAEVIDFNAEDPVEAIKELTDGKGADRVIDAVGVDAEPPRRGPAAEKAAKYRELFEEEIEKIAPSAKPQGELWKPGQAPSQAIQWSVECVRKAGTISVIGVYPQTMIWFPFGQAMNRNLTVQAGNCNHRRYIPKLVRMVQSEEIDPENILTKREPLMSAIDAFKAFDQRKPGWIKVELQPEEGEAIRPRFKVPEAQARKKG</sequence>
<dbReference type="Pfam" id="PF08240">
    <property type="entry name" value="ADH_N"/>
    <property type="match status" value="1"/>
</dbReference>
<proteinExistence type="inferred from homology"/>
<evidence type="ECO:0000256" key="4">
    <source>
        <dbReference type="ARBA" id="ARBA00023002"/>
    </source>
</evidence>
<reference evidence="7 8" key="1">
    <citation type="journal article" date="2011" name="J. Bacteriol.">
        <title>Genome sequence of 'Pedosphaera parvula' Ellin514, an aerobic Verrucomicrobial isolate from pasture soil.</title>
        <authorList>
            <person name="Kant R."/>
            <person name="van Passel M.W."/>
            <person name="Sangwan P."/>
            <person name="Palva A."/>
            <person name="Lucas S."/>
            <person name="Copeland A."/>
            <person name="Lapidus A."/>
            <person name="Glavina Del Rio T."/>
            <person name="Dalin E."/>
            <person name="Tice H."/>
            <person name="Bruce D."/>
            <person name="Goodwin L."/>
            <person name="Pitluck S."/>
            <person name="Chertkov O."/>
            <person name="Larimer F.W."/>
            <person name="Land M.L."/>
            <person name="Hauser L."/>
            <person name="Brettin T.S."/>
            <person name="Detter J.C."/>
            <person name="Han S."/>
            <person name="de Vos W.M."/>
            <person name="Janssen P.H."/>
            <person name="Smidt H."/>
        </authorList>
    </citation>
    <scope>NUCLEOTIDE SEQUENCE [LARGE SCALE GENOMIC DNA]</scope>
    <source>
        <strain evidence="7 8">Ellin514</strain>
    </source>
</reference>
<comment type="similarity">
    <text evidence="5">Belongs to the zinc-containing alcohol dehydrogenase family.</text>
</comment>
<dbReference type="Gene3D" id="3.90.180.10">
    <property type="entry name" value="Medium-chain alcohol dehydrogenases, catalytic domain"/>
    <property type="match status" value="1"/>
</dbReference>
<dbReference type="Proteomes" id="UP000003688">
    <property type="component" value="Unassembled WGS sequence"/>
</dbReference>
<evidence type="ECO:0000313" key="8">
    <source>
        <dbReference type="Proteomes" id="UP000003688"/>
    </source>
</evidence>
<accession>B9XE31</accession>
<dbReference type="OrthoDB" id="9769198at2"/>
<evidence type="ECO:0000256" key="3">
    <source>
        <dbReference type="ARBA" id="ARBA00022833"/>
    </source>
</evidence>
<dbReference type="GO" id="GO:0008270">
    <property type="term" value="F:zinc ion binding"/>
    <property type="evidence" value="ECO:0007669"/>
    <property type="project" value="InterPro"/>
</dbReference>
<dbReference type="CDD" id="cd08283">
    <property type="entry name" value="FDH_like_1"/>
    <property type="match status" value="1"/>
</dbReference>
<evidence type="ECO:0000259" key="6">
    <source>
        <dbReference type="SMART" id="SM00829"/>
    </source>
</evidence>
<keyword evidence="8" id="KW-1185">Reference proteome</keyword>
<keyword evidence="4" id="KW-0560">Oxidoreductase</keyword>
<dbReference type="SUPFAM" id="SSF50129">
    <property type="entry name" value="GroES-like"/>
    <property type="match status" value="1"/>
</dbReference>
<dbReference type="STRING" id="320771.Cflav_PD4585"/>
<evidence type="ECO:0000256" key="2">
    <source>
        <dbReference type="ARBA" id="ARBA00022723"/>
    </source>
</evidence>
<dbReference type="InterPro" id="IPR036291">
    <property type="entry name" value="NAD(P)-bd_dom_sf"/>
</dbReference>
<dbReference type="RefSeq" id="WP_007414079.1">
    <property type="nucleotide sequence ID" value="NZ_ABOX02000007.1"/>
</dbReference>
<gene>
    <name evidence="7" type="ORF">Cflav_PD4585</name>
</gene>
<evidence type="ECO:0000313" key="7">
    <source>
        <dbReference type="EMBL" id="EEF61922.1"/>
    </source>
</evidence>
<dbReference type="PROSITE" id="PS00059">
    <property type="entry name" value="ADH_ZINC"/>
    <property type="match status" value="1"/>
</dbReference>
<comment type="cofactor">
    <cofactor evidence="1 5">
        <name>Zn(2+)</name>
        <dbReference type="ChEBI" id="CHEBI:29105"/>
    </cofactor>
</comment>
<dbReference type="AlphaFoldDB" id="B9XE31"/>